<sequence length="212" mass="23971">MAITSIMIGDVLIDMSIVSIGLTIIGILISITVAVLLSRFQKRSIAEMLNIQDNLANTESALNAMMNPELQAYRDLAPVISHCYSTALLLHPDKELKDGPPASDAKARNKWHRERSDDLLKKAHTIQYMTEANVSFIPEKVLQSLNTFIDVCMNQAFDYALAYIPDKEEKEDSEASGQWRERCYERNAEIKEAFEAFQSDLKARMDELKKGE</sequence>
<dbReference type="Proteomes" id="UP000000365">
    <property type="component" value="Chromosome"/>
</dbReference>
<keyword evidence="1" id="KW-1133">Transmembrane helix</keyword>
<keyword evidence="1" id="KW-0472">Membrane</keyword>
<gene>
    <name evidence="2" type="ordered locus">Mlab_0029</name>
</gene>
<proteinExistence type="predicted"/>
<protein>
    <submittedName>
        <fullName evidence="2">Uncharacterized protein</fullName>
    </submittedName>
</protein>
<reference evidence="2 3" key="1">
    <citation type="journal article" date="2009" name="Stand. Genomic Sci.">
        <title>Complete genome sequence of Methanocorpusculum labreanum type strain Z.</title>
        <authorList>
            <person name="Anderson I.J."/>
            <person name="Sieprawska-Lupa M."/>
            <person name="Goltsman E."/>
            <person name="Lapidus A."/>
            <person name="Copeland A."/>
            <person name="Glavina Del Rio T."/>
            <person name="Tice H."/>
            <person name="Dalin E."/>
            <person name="Barry K."/>
            <person name="Pitluck S."/>
            <person name="Hauser L."/>
            <person name="Land M."/>
            <person name="Lucas S."/>
            <person name="Richardson P."/>
            <person name="Whitman W.B."/>
            <person name="Kyrpides N.C."/>
        </authorList>
    </citation>
    <scope>NUCLEOTIDE SEQUENCE [LARGE SCALE GENOMIC DNA]</scope>
    <source>
        <strain evidence="3">ATCC 43576 / DSM 4855 / Z</strain>
    </source>
</reference>
<accession>A2SPF1</accession>
<evidence type="ECO:0000313" key="3">
    <source>
        <dbReference type="Proteomes" id="UP000000365"/>
    </source>
</evidence>
<name>A2SPF1_METLZ</name>
<organism evidence="2 3">
    <name type="scientific">Methanocorpusculum labreanum (strain ATCC 43576 / DSM 4855 / Z)</name>
    <dbReference type="NCBI Taxonomy" id="410358"/>
    <lineage>
        <taxon>Archaea</taxon>
        <taxon>Methanobacteriati</taxon>
        <taxon>Methanobacteriota</taxon>
        <taxon>Stenosarchaea group</taxon>
        <taxon>Methanomicrobia</taxon>
        <taxon>Methanomicrobiales</taxon>
        <taxon>Methanocorpusculaceae</taxon>
        <taxon>Methanocorpusculum</taxon>
    </lineage>
</organism>
<dbReference type="GeneID" id="4795976"/>
<dbReference type="AlphaFoldDB" id="A2SPF1"/>
<keyword evidence="3" id="KW-1185">Reference proteome</keyword>
<dbReference type="RefSeq" id="WP_011832408.1">
    <property type="nucleotide sequence ID" value="NC_008942.1"/>
</dbReference>
<dbReference type="EMBL" id="CP000559">
    <property type="protein sequence ID" value="ABN06207.1"/>
    <property type="molecule type" value="Genomic_DNA"/>
</dbReference>
<evidence type="ECO:0000256" key="1">
    <source>
        <dbReference type="SAM" id="Phobius"/>
    </source>
</evidence>
<dbReference type="KEGG" id="mla:Mlab_0029"/>
<evidence type="ECO:0000313" key="2">
    <source>
        <dbReference type="EMBL" id="ABN06207.1"/>
    </source>
</evidence>
<dbReference type="HOGENOM" id="CLU_1297500_0_0_2"/>
<keyword evidence="1" id="KW-0812">Transmembrane</keyword>
<feature type="transmembrane region" description="Helical" evidence="1">
    <location>
        <begin position="17"/>
        <end position="38"/>
    </location>
</feature>